<dbReference type="SUPFAM" id="SSF53383">
    <property type="entry name" value="PLP-dependent transferases"/>
    <property type="match status" value="1"/>
</dbReference>
<dbReference type="InterPro" id="IPR015421">
    <property type="entry name" value="PyrdxlP-dep_Trfase_major"/>
</dbReference>
<sequence length="499" mass="54642">MPFTCEQQMQAVGSEQLCKSETIKLRNKHIGQACQLFYRSDPLKIVRGQGQYMFDEEGTRYLDCINNVAHVGHCHPEVVRAGALQMATISTNNRFLHDELVQCAQTLTAKMPASLSVCFFVNSGSEANDLALRLARNYTKRRDVITLDHAYHGHLQSVMEISPYKFNQPGGEPKPDYVHVAPSPDSYAGQFTDKLYPGADLGALYAQPIAEICERQQAKGQDVAAFIAESLQSCGGQILPPPGYFKAAYDAVRAAGGVCIADEVQVGFGRVGTHYWAFETQDVVPDIVCVAKPMGNGHPVGAVVTTPEIAQAFHATGVAYFNTYGGNPVSCAIANAVMRVIEEEGLQENARRLGDYLLRQCNELKYEFDCIGDVRGAGLFVGIELVSDREARTPDTNGAHWVVNRMKQLHHVLVSSDGPNDNVIKLKPPMCFNEANADEFLLAFRECLACLCRDREVEAASVAVAPVMGMTNGVIATAAETLANKTKMFERQDRLIKSV</sequence>
<dbReference type="InterPro" id="IPR015424">
    <property type="entry name" value="PyrdxlP-dep_Trfase"/>
</dbReference>
<dbReference type="RefSeq" id="XP_030378546.1">
    <property type="nucleotide sequence ID" value="XM_030522686.1"/>
</dbReference>
<reference evidence="5" key="1">
    <citation type="submission" date="2025-08" db="UniProtKB">
        <authorList>
            <consortium name="RefSeq"/>
        </authorList>
    </citation>
    <scope>IDENTIFICATION</scope>
    <source>
        <strain evidence="5">11010-0011.00</strain>
        <tissue evidence="5">Whole body</tissue>
    </source>
</reference>
<dbReference type="Gene3D" id="3.90.1150.10">
    <property type="entry name" value="Aspartate Aminotransferase, domain 1"/>
    <property type="match status" value="1"/>
</dbReference>
<dbReference type="GO" id="GO:0008483">
    <property type="term" value="F:transaminase activity"/>
    <property type="evidence" value="ECO:0007669"/>
    <property type="project" value="InterPro"/>
</dbReference>
<evidence type="ECO:0000313" key="4">
    <source>
        <dbReference type="Proteomes" id="UP000504634"/>
    </source>
</evidence>
<dbReference type="PROSITE" id="PS00600">
    <property type="entry name" value="AA_TRANSFER_CLASS_3"/>
    <property type="match status" value="1"/>
</dbReference>
<protein>
    <submittedName>
        <fullName evidence="5">Alanine--glyoxylate aminotransferase 2-like</fullName>
    </submittedName>
</protein>
<gene>
    <name evidence="5" type="primary">LOC115627119</name>
</gene>
<evidence type="ECO:0000256" key="1">
    <source>
        <dbReference type="ARBA" id="ARBA00008954"/>
    </source>
</evidence>
<dbReference type="InterPro" id="IPR049704">
    <property type="entry name" value="Aminotrans_3_PPA_site"/>
</dbReference>
<accession>A0A6J2TPG3</accession>
<dbReference type="OrthoDB" id="10261433at2759"/>
<name>A0A6J2TPG3_DROLE</name>
<dbReference type="GO" id="GO:0030170">
    <property type="term" value="F:pyridoxal phosphate binding"/>
    <property type="evidence" value="ECO:0007669"/>
    <property type="project" value="InterPro"/>
</dbReference>
<proteinExistence type="inferred from homology"/>
<dbReference type="CDD" id="cd00610">
    <property type="entry name" value="OAT_like"/>
    <property type="match status" value="1"/>
</dbReference>
<evidence type="ECO:0000313" key="5">
    <source>
        <dbReference type="RefSeq" id="XP_030378546.1"/>
    </source>
</evidence>
<dbReference type="AlphaFoldDB" id="A0A6J2TPG3"/>
<organism evidence="4 5">
    <name type="scientific">Drosophila lebanonensis</name>
    <name type="common">Fruit fly</name>
    <name type="synonym">Scaptodrosophila lebanonensis</name>
    <dbReference type="NCBI Taxonomy" id="7225"/>
    <lineage>
        <taxon>Eukaryota</taxon>
        <taxon>Metazoa</taxon>
        <taxon>Ecdysozoa</taxon>
        <taxon>Arthropoda</taxon>
        <taxon>Hexapoda</taxon>
        <taxon>Insecta</taxon>
        <taxon>Pterygota</taxon>
        <taxon>Neoptera</taxon>
        <taxon>Endopterygota</taxon>
        <taxon>Diptera</taxon>
        <taxon>Brachycera</taxon>
        <taxon>Muscomorpha</taxon>
        <taxon>Ephydroidea</taxon>
        <taxon>Drosophilidae</taxon>
        <taxon>Scaptodrosophila</taxon>
    </lineage>
</organism>
<dbReference type="GO" id="GO:0005739">
    <property type="term" value="C:mitochondrion"/>
    <property type="evidence" value="ECO:0007669"/>
    <property type="project" value="TreeGrafter"/>
</dbReference>
<evidence type="ECO:0000256" key="2">
    <source>
        <dbReference type="ARBA" id="ARBA00022898"/>
    </source>
</evidence>
<dbReference type="PANTHER" id="PTHR45688:SF13">
    <property type="entry name" value="ALANINE--GLYOXYLATE AMINOTRANSFERASE 2-LIKE"/>
    <property type="match status" value="1"/>
</dbReference>
<dbReference type="PIRSF" id="PIRSF000521">
    <property type="entry name" value="Transaminase_4ab_Lys_Orn"/>
    <property type="match status" value="1"/>
</dbReference>
<keyword evidence="2 3" id="KW-0663">Pyridoxal phosphate</keyword>
<dbReference type="GeneID" id="115627119"/>
<evidence type="ECO:0000256" key="3">
    <source>
        <dbReference type="RuleBase" id="RU003560"/>
    </source>
</evidence>
<dbReference type="InterPro" id="IPR015422">
    <property type="entry name" value="PyrdxlP-dep_Trfase_small"/>
</dbReference>
<dbReference type="Proteomes" id="UP000504634">
    <property type="component" value="Unplaced"/>
</dbReference>
<dbReference type="InterPro" id="IPR005814">
    <property type="entry name" value="Aminotrans_3"/>
</dbReference>
<comment type="similarity">
    <text evidence="1 3">Belongs to the class-III pyridoxal-phosphate-dependent aminotransferase family.</text>
</comment>
<dbReference type="PANTHER" id="PTHR45688">
    <property type="match status" value="1"/>
</dbReference>
<dbReference type="Pfam" id="PF00202">
    <property type="entry name" value="Aminotran_3"/>
    <property type="match status" value="1"/>
</dbReference>
<dbReference type="Gene3D" id="3.40.640.10">
    <property type="entry name" value="Type I PLP-dependent aspartate aminotransferase-like (Major domain)"/>
    <property type="match status" value="1"/>
</dbReference>
<keyword evidence="4" id="KW-1185">Reference proteome</keyword>